<dbReference type="Pfam" id="PF00067">
    <property type="entry name" value="p450"/>
    <property type="match status" value="2"/>
</dbReference>
<keyword evidence="3 11" id="KW-0349">Heme</keyword>
<keyword evidence="5 11" id="KW-0479">Metal-binding</keyword>
<keyword evidence="15" id="KW-1185">Reference proteome</keyword>
<dbReference type="PANTHER" id="PTHR47947">
    <property type="entry name" value="CYTOCHROME P450 82C3-RELATED"/>
    <property type="match status" value="1"/>
</dbReference>
<feature type="signal peptide" evidence="13">
    <location>
        <begin position="1"/>
        <end position="18"/>
    </location>
</feature>
<evidence type="ECO:0000256" key="13">
    <source>
        <dbReference type="SAM" id="SignalP"/>
    </source>
</evidence>
<evidence type="ECO:0000256" key="9">
    <source>
        <dbReference type="ARBA" id="ARBA00023033"/>
    </source>
</evidence>
<feature type="chain" id="PRO_5043619393" description="Cytochrome P450" evidence="13">
    <location>
        <begin position="19"/>
        <end position="496"/>
    </location>
</feature>
<keyword evidence="9 12" id="KW-0503">Monooxygenase</keyword>
<comment type="similarity">
    <text evidence="2 12">Belongs to the cytochrome P450 family.</text>
</comment>
<evidence type="ECO:0000256" key="5">
    <source>
        <dbReference type="ARBA" id="ARBA00022723"/>
    </source>
</evidence>
<dbReference type="PROSITE" id="PS00086">
    <property type="entry name" value="CYTOCHROME_P450"/>
    <property type="match status" value="1"/>
</dbReference>
<accession>A0AAV6XS96</accession>
<keyword evidence="13" id="KW-0732">Signal</keyword>
<evidence type="ECO:0000256" key="4">
    <source>
        <dbReference type="ARBA" id="ARBA00022692"/>
    </source>
</evidence>
<dbReference type="InterPro" id="IPR036396">
    <property type="entry name" value="Cyt_P450_sf"/>
</dbReference>
<dbReference type="EMBL" id="WHWC01000004">
    <property type="protein sequence ID" value="KAG8384320.1"/>
    <property type="molecule type" value="Genomic_DNA"/>
</dbReference>
<dbReference type="GO" id="GO:0016020">
    <property type="term" value="C:membrane"/>
    <property type="evidence" value="ECO:0007669"/>
    <property type="project" value="UniProtKB-SubCell"/>
</dbReference>
<dbReference type="InterPro" id="IPR001128">
    <property type="entry name" value="Cyt_P450"/>
</dbReference>
<dbReference type="InterPro" id="IPR017972">
    <property type="entry name" value="Cyt_P450_CS"/>
</dbReference>
<evidence type="ECO:0008006" key="16">
    <source>
        <dbReference type="Google" id="ProtNLM"/>
    </source>
</evidence>
<comment type="subcellular location">
    <subcellularLocation>
        <location evidence="1">Membrane</location>
        <topology evidence="1">Single-pass membrane protein</topology>
    </subcellularLocation>
</comment>
<evidence type="ECO:0000256" key="10">
    <source>
        <dbReference type="ARBA" id="ARBA00023136"/>
    </source>
</evidence>
<dbReference type="Proteomes" id="UP000826271">
    <property type="component" value="Unassembled WGS sequence"/>
</dbReference>
<dbReference type="GO" id="GO:0016705">
    <property type="term" value="F:oxidoreductase activity, acting on paired donors, with incorporation or reduction of molecular oxygen"/>
    <property type="evidence" value="ECO:0007669"/>
    <property type="project" value="InterPro"/>
</dbReference>
<keyword evidence="4" id="KW-0812">Transmembrane</keyword>
<name>A0AAV6XS96_9LAMI</name>
<protein>
    <recommendedName>
        <fullName evidence="16">Cytochrome P450</fullName>
    </recommendedName>
</protein>
<dbReference type="AlphaFoldDB" id="A0AAV6XS96"/>
<dbReference type="GO" id="GO:0005506">
    <property type="term" value="F:iron ion binding"/>
    <property type="evidence" value="ECO:0007669"/>
    <property type="project" value="InterPro"/>
</dbReference>
<comment type="caution">
    <text evidence="14">The sequence shown here is derived from an EMBL/GenBank/DDBJ whole genome shotgun (WGS) entry which is preliminary data.</text>
</comment>
<evidence type="ECO:0000313" key="14">
    <source>
        <dbReference type="EMBL" id="KAG8384320.1"/>
    </source>
</evidence>
<keyword evidence="8 11" id="KW-0408">Iron</keyword>
<evidence type="ECO:0000256" key="2">
    <source>
        <dbReference type="ARBA" id="ARBA00010617"/>
    </source>
</evidence>
<keyword evidence="6" id="KW-1133">Transmembrane helix</keyword>
<evidence type="ECO:0000313" key="15">
    <source>
        <dbReference type="Proteomes" id="UP000826271"/>
    </source>
</evidence>
<evidence type="ECO:0000256" key="3">
    <source>
        <dbReference type="ARBA" id="ARBA00022617"/>
    </source>
</evidence>
<evidence type="ECO:0000256" key="6">
    <source>
        <dbReference type="ARBA" id="ARBA00022989"/>
    </source>
</evidence>
<evidence type="ECO:0000256" key="7">
    <source>
        <dbReference type="ARBA" id="ARBA00023002"/>
    </source>
</evidence>
<comment type="cofactor">
    <cofactor evidence="11">
        <name>heme</name>
        <dbReference type="ChEBI" id="CHEBI:30413"/>
    </cofactor>
</comment>
<proteinExistence type="inferred from homology"/>
<organism evidence="14 15">
    <name type="scientific">Buddleja alternifolia</name>
    <dbReference type="NCBI Taxonomy" id="168488"/>
    <lineage>
        <taxon>Eukaryota</taxon>
        <taxon>Viridiplantae</taxon>
        <taxon>Streptophyta</taxon>
        <taxon>Embryophyta</taxon>
        <taxon>Tracheophyta</taxon>
        <taxon>Spermatophyta</taxon>
        <taxon>Magnoliopsida</taxon>
        <taxon>eudicotyledons</taxon>
        <taxon>Gunneridae</taxon>
        <taxon>Pentapetalae</taxon>
        <taxon>asterids</taxon>
        <taxon>lamiids</taxon>
        <taxon>Lamiales</taxon>
        <taxon>Scrophulariaceae</taxon>
        <taxon>Buddlejeae</taxon>
        <taxon>Buddleja</taxon>
    </lineage>
</organism>
<dbReference type="PANTHER" id="PTHR47947:SF62">
    <property type="entry name" value="CYTOCHROME P450, FAMILY 81, SUBFAMILY D, POLYPEPTIDE 5"/>
    <property type="match status" value="1"/>
</dbReference>
<keyword evidence="10" id="KW-0472">Membrane</keyword>
<evidence type="ECO:0000256" key="1">
    <source>
        <dbReference type="ARBA" id="ARBA00004167"/>
    </source>
</evidence>
<dbReference type="InterPro" id="IPR002401">
    <property type="entry name" value="Cyt_P450_E_grp-I"/>
</dbReference>
<dbReference type="SUPFAM" id="SSF48264">
    <property type="entry name" value="Cytochrome P450"/>
    <property type="match status" value="2"/>
</dbReference>
<dbReference type="Gene3D" id="1.10.630.10">
    <property type="entry name" value="Cytochrome P450"/>
    <property type="match status" value="2"/>
</dbReference>
<keyword evidence="7 12" id="KW-0560">Oxidoreductase</keyword>
<evidence type="ECO:0000256" key="12">
    <source>
        <dbReference type="RuleBase" id="RU000461"/>
    </source>
</evidence>
<evidence type="ECO:0000256" key="8">
    <source>
        <dbReference type="ARBA" id="ARBA00023004"/>
    </source>
</evidence>
<gene>
    <name evidence="14" type="ORF">BUALT_Bualt04G0106000</name>
</gene>
<dbReference type="GO" id="GO:0004497">
    <property type="term" value="F:monooxygenase activity"/>
    <property type="evidence" value="ECO:0007669"/>
    <property type="project" value="UniProtKB-KW"/>
</dbReference>
<feature type="binding site" description="axial binding residue" evidence="11">
    <location>
        <position position="451"/>
    </location>
    <ligand>
        <name>heme</name>
        <dbReference type="ChEBI" id="CHEBI:30413"/>
    </ligand>
    <ligandPart>
        <name>Fe</name>
        <dbReference type="ChEBI" id="CHEBI:18248"/>
    </ligandPart>
</feature>
<reference evidence="14" key="1">
    <citation type="submission" date="2019-10" db="EMBL/GenBank/DDBJ databases">
        <authorList>
            <person name="Zhang R."/>
            <person name="Pan Y."/>
            <person name="Wang J."/>
            <person name="Ma R."/>
            <person name="Yu S."/>
        </authorList>
    </citation>
    <scope>NUCLEOTIDE SEQUENCE</scope>
    <source>
        <strain evidence="14">LA-IB0</strain>
        <tissue evidence="14">Leaf</tissue>
    </source>
</reference>
<dbReference type="InterPro" id="IPR050651">
    <property type="entry name" value="Plant_Cytochrome_P450_Monoox"/>
</dbReference>
<dbReference type="PRINTS" id="PR00463">
    <property type="entry name" value="EP450I"/>
</dbReference>
<sequence length="496" mass="56438">MEMIWLCSLLSLFLTVIAFKFSSTRRKRNLPPSPATALPLLGHLHLLKLPLHRTYQKLSQKLGPIFSLRLGNRLVVVVSSPAIVEECFTKNDVVLASRPRLIIGKYIGYNYTSLIGSPYGDHWRNLRRLTTLEIFSSNRLNMFQSIRQDEIRLLLQKIYRKSATDFTRVELRHMLSELNFNNIMRMVAGKRYFGGSGDDDDDEEAKQFRGLIDEAFRFAGASNPNDFFPILRWIDYKGFEKNVARVSGKMDVFLQGLIDERRSSKGTNTMIDHLLSLQESQPEYYTDIIIKGIIMMGRLERRRWSSEMEVGHRKRRRYIRRTPFGTALMLMDIAGDIAAAKIDDGLVDLTEGSGLSMPKLVPLEAMCKTRNLLHKIYQHGPLNGPCLLCSSDCKIGGYDIPRGTILLVNAWAIHRDPMVWDDPINFKLERFEMGEVGPSKLLPFGMGRRSCPGMGLALRVIGMALGSLIQCFSGDELTRPWLICKVLLHKVILQAA</sequence>
<dbReference type="GO" id="GO:0020037">
    <property type="term" value="F:heme binding"/>
    <property type="evidence" value="ECO:0007669"/>
    <property type="project" value="InterPro"/>
</dbReference>
<evidence type="ECO:0000256" key="11">
    <source>
        <dbReference type="PIRSR" id="PIRSR602401-1"/>
    </source>
</evidence>